<organism evidence="7 8">
    <name type="scientific">Aphis craccivora</name>
    <name type="common">Cowpea aphid</name>
    <dbReference type="NCBI Taxonomy" id="307492"/>
    <lineage>
        <taxon>Eukaryota</taxon>
        <taxon>Metazoa</taxon>
        <taxon>Ecdysozoa</taxon>
        <taxon>Arthropoda</taxon>
        <taxon>Hexapoda</taxon>
        <taxon>Insecta</taxon>
        <taxon>Pterygota</taxon>
        <taxon>Neoptera</taxon>
        <taxon>Paraneoptera</taxon>
        <taxon>Hemiptera</taxon>
        <taxon>Sternorrhyncha</taxon>
        <taxon>Aphidomorpha</taxon>
        <taxon>Aphidoidea</taxon>
        <taxon>Aphididae</taxon>
        <taxon>Aphidini</taxon>
        <taxon>Aphis</taxon>
        <taxon>Aphis</taxon>
    </lineage>
</organism>
<feature type="domain" description="EGF-like" evidence="6">
    <location>
        <begin position="36"/>
        <end position="68"/>
    </location>
</feature>
<keyword evidence="5" id="KW-0472">Membrane</keyword>
<dbReference type="PANTHER" id="PTHR14949">
    <property type="entry name" value="EGF-LIKE-DOMAIN, MULTIPLE 7, 8"/>
    <property type="match status" value="1"/>
</dbReference>
<feature type="transmembrane region" description="Helical" evidence="5">
    <location>
        <begin position="24"/>
        <end position="45"/>
    </location>
</feature>
<keyword evidence="5" id="KW-0812">Transmembrane</keyword>
<dbReference type="PANTHER" id="PTHR14949:SF56">
    <property type="entry name" value="EGF-LIKE-DOMAIN, MULTIPLE 7"/>
    <property type="match status" value="1"/>
</dbReference>
<keyword evidence="1" id="KW-0732">Signal</keyword>
<dbReference type="GO" id="GO:0009986">
    <property type="term" value="C:cell surface"/>
    <property type="evidence" value="ECO:0007669"/>
    <property type="project" value="TreeGrafter"/>
</dbReference>
<name>A0A6G0YYY2_APHCR</name>
<reference evidence="7 8" key="1">
    <citation type="submission" date="2019-08" db="EMBL/GenBank/DDBJ databases">
        <title>Whole genome of Aphis craccivora.</title>
        <authorList>
            <person name="Voronova N.V."/>
            <person name="Shulinski R.S."/>
            <person name="Bandarenka Y.V."/>
            <person name="Zhorov D.G."/>
            <person name="Warner D."/>
        </authorList>
    </citation>
    <scope>NUCLEOTIDE SEQUENCE [LARGE SCALE GENOMIC DNA]</scope>
    <source>
        <strain evidence="7">180601</strain>
        <tissue evidence="7">Whole Body</tissue>
    </source>
</reference>
<dbReference type="GO" id="GO:0005576">
    <property type="term" value="C:extracellular region"/>
    <property type="evidence" value="ECO:0007669"/>
    <property type="project" value="TreeGrafter"/>
</dbReference>
<feature type="disulfide bond" evidence="3">
    <location>
        <begin position="58"/>
        <end position="67"/>
    </location>
</feature>
<protein>
    <submittedName>
        <fullName evidence="7">Protein shifted</fullName>
    </submittedName>
</protein>
<dbReference type="PROSITE" id="PS50026">
    <property type="entry name" value="EGF_3"/>
    <property type="match status" value="1"/>
</dbReference>
<dbReference type="SUPFAM" id="SSF57196">
    <property type="entry name" value="EGF/Laminin"/>
    <property type="match status" value="2"/>
</dbReference>
<dbReference type="Proteomes" id="UP000478052">
    <property type="component" value="Unassembled WGS sequence"/>
</dbReference>
<evidence type="ECO:0000256" key="1">
    <source>
        <dbReference type="ARBA" id="ARBA00022729"/>
    </source>
</evidence>
<dbReference type="PROSITE" id="PS01186">
    <property type="entry name" value="EGF_2"/>
    <property type="match status" value="2"/>
</dbReference>
<dbReference type="InterPro" id="IPR000742">
    <property type="entry name" value="EGF"/>
</dbReference>
<evidence type="ECO:0000256" key="3">
    <source>
        <dbReference type="PROSITE-ProRule" id="PRU00076"/>
    </source>
</evidence>
<dbReference type="EMBL" id="VUJU01001886">
    <property type="protein sequence ID" value="KAF0763424.1"/>
    <property type="molecule type" value="Genomic_DNA"/>
</dbReference>
<feature type="compositionally biased region" description="Acidic residues" evidence="4">
    <location>
        <begin position="127"/>
        <end position="136"/>
    </location>
</feature>
<comment type="caution">
    <text evidence="3">Lacks conserved residue(s) required for the propagation of feature annotation.</text>
</comment>
<dbReference type="AlphaFoldDB" id="A0A6G0YYY2"/>
<dbReference type="InterPro" id="IPR050969">
    <property type="entry name" value="Dev_Signal_Modulators"/>
</dbReference>
<evidence type="ECO:0000256" key="5">
    <source>
        <dbReference type="SAM" id="Phobius"/>
    </source>
</evidence>
<evidence type="ECO:0000259" key="6">
    <source>
        <dbReference type="PROSITE" id="PS50026"/>
    </source>
</evidence>
<keyword evidence="8" id="KW-1185">Reference proteome</keyword>
<gene>
    <name evidence="7" type="ORF">FWK35_00014571</name>
</gene>
<keyword evidence="5" id="KW-1133">Transmembrane helix</keyword>
<accession>A0A6G0YYY2</accession>
<keyword evidence="2 3" id="KW-1015">Disulfide bond</keyword>
<dbReference type="PROSITE" id="PS00022">
    <property type="entry name" value="EGF_1"/>
    <property type="match status" value="2"/>
</dbReference>
<dbReference type="SMART" id="SM00181">
    <property type="entry name" value="EGF"/>
    <property type="match status" value="2"/>
</dbReference>
<sequence>MVENVYKKTHANVPRGSMVYDVNIVNYLILIYIQYFLAKCIIPCLNGGKCKGVNKCRCIFGFQGDHCEIGQPIKQYYNCKRPCRHGYCTANRTCRCQQGWFGKFCQRKILKPKHDKHRPGYPHSCEDDDDDMDDYDEVPKSHHRWH</sequence>
<dbReference type="GO" id="GO:0005102">
    <property type="term" value="F:signaling receptor binding"/>
    <property type="evidence" value="ECO:0007669"/>
    <property type="project" value="TreeGrafter"/>
</dbReference>
<evidence type="ECO:0000313" key="8">
    <source>
        <dbReference type="Proteomes" id="UP000478052"/>
    </source>
</evidence>
<feature type="region of interest" description="Disordered" evidence="4">
    <location>
        <begin position="127"/>
        <end position="146"/>
    </location>
</feature>
<dbReference type="OrthoDB" id="6613388at2759"/>
<feature type="disulfide bond" evidence="3">
    <location>
        <begin position="40"/>
        <end position="50"/>
    </location>
</feature>
<proteinExistence type="predicted"/>
<evidence type="ECO:0000256" key="2">
    <source>
        <dbReference type="ARBA" id="ARBA00023157"/>
    </source>
</evidence>
<comment type="caution">
    <text evidence="7">The sequence shown here is derived from an EMBL/GenBank/DDBJ whole genome shotgun (WGS) entry which is preliminary data.</text>
</comment>
<keyword evidence="3" id="KW-0245">EGF-like domain</keyword>
<evidence type="ECO:0000313" key="7">
    <source>
        <dbReference type="EMBL" id="KAF0763424.1"/>
    </source>
</evidence>
<evidence type="ECO:0000256" key="4">
    <source>
        <dbReference type="SAM" id="MobiDB-lite"/>
    </source>
</evidence>
<dbReference type="Gene3D" id="2.10.25.10">
    <property type="entry name" value="Laminin"/>
    <property type="match status" value="2"/>
</dbReference>